<dbReference type="EMBL" id="CP108222">
    <property type="protein sequence ID" value="WTT16282.1"/>
    <property type="molecule type" value="Genomic_DNA"/>
</dbReference>
<reference evidence="7" key="1">
    <citation type="submission" date="2022-10" db="EMBL/GenBank/DDBJ databases">
        <title>The complete genomes of actinobacterial strains from the NBC collection.</title>
        <authorList>
            <person name="Joergensen T.S."/>
            <person name="Alvarez Arevalo M."/>
            <person name="Sterndorff E.B."/>
            <person name="Faurdal D."/>
            <person name="Vuksanovic O."/>
            <person name="Mourched A.-S."/>
            <person name="Charusanti P."/>
            <person name="Shaw S."/>
            <person name="Blin K."/>
            <person name="Weber T."/>
        </authorList>
    </citation>
    <scope>NUCLEOTIDE SEQUENCE</scope>
    <source>
        <strain evidence="7">NBC_00093</strain>
    </source>
</reference>
<feature type="chain" id="PRO_5043939586" evidence="4">
    <location>
        <begin position="34"/>
        <end position="527"/>
    </location>
</feature>
<keyword evidence="3 7" id="KW-0378">Hydrolase</keyword>
<feature type="domain" description="AB hydrolase-1" evidence="5">
    <location>
        <begin position="95"/>
        <end position="286"/>
    </location>
</feature>
<dbReference type="PANTHER" id="PTHR43248">
    <property type="entry name" value="2-SUCCINYL-6-HYDROXY-2,4-CYCLOHEXADIENE-1-CARBOXYLATE SYNTHASE"/>
    <property type="match status" value="1"/>
</dbReference>
<feature type="signal peptide" evidence="4">
    <location>
        <begin position="1"/>
        <end position="33"/>
    </location>
</feature>
<dbReference type="InterPro" id="IPR029058">
    <property type="entry name" value="AB_hydrolase_fold"/>
</dbReference>
<sequence>MSAPTYTSRRRLAAVAVAASALLGQLLTGTATAAVPAATTSSIAWVPCESPSGEGEFECGTLTVPVDWQHPDGTTVDLALARHRATDPDRRIGSLLLNPGGPGQSGVNLALSAPFSFSPELAARFDFVGFDPRGIGGSAEMRCDKEKVDARRAALSPTDEASFQTLREANRALADNCREVSGPLADHMDTGSVARDMDAIRAALGERRISYWGGSYGTLIGQQYAELFPHRVRAMVLDSNMDHSLGAWGILKTRTETLEASFGLFADWCERTPSCDLYGQDVRALFAAYYEAAEEGRLIYTLSNRPFPTSTLLGSAYSYMYEPDNWSTFAFILSKMTVVAETPAATATDTKAATAAAGTPVAFTYDPVLCQDFDLDVPSYATTARYKTELARIAPLTRVASLGWSYMTSCQNWTDQVANPQHPLRVNGTPPILLTNSRYDVATPHAWATNAARQMGREARLLTYDGVGHITYWRSPCMREATDTYLTTLTPPAPNTHCPAIWPGTSEAAASRLAPGAALVNPIPNLN</sequence>
<dbReference type="AlphaFoldDB" id="A0AAU1ZYU9"/>
<dbReference type="GO" id="GO:0016787">
    <property type="term" value="F:hydrolase activity"/>
    <property type="evidence" value="ECO:0007669"/>
    <property type="project" value="UniProtKB-KW"/>
</dbReference>
<dbReference type="InterPro" id="IPR000073">
    <property type="entry name" value="AB_hydrolase_1"/>
</dbReference>
<evidence type="ECO:0000256" key="4">
    <source>
        <dbReference type="SAM" id="SignalP"/>
    </source>
</evidence>
<comment type="similarity">
    <text evidence="1">Belongs to the peptidase S33 family.</text>
</comment>
<gene>
    <name evidence="7" type="ORF">OHA22_12470</name>
</gene>
<feature type="domain" description="Peptidase S33 tripeptidyl aminopeptidase-like C-terminal" evidence="6">
    <location>
        <begin position="403"/>
        <end position="498"/>
    </location>
</feature>
<keyword evidence="2 4" id="KW-0732">Signal</keyword>
<organism evidence="7">
    <name type="scientific">Streptomyces sp. NBC_00093</name>
    <dbReference type="NCBI Taxonomy" id="2975649"/>
    <lineage>
        <taxon>Bacteria</taxon>
        <taxon>Bacillati</taxon>
        <taxon>Actinomycetota</taxon>
        <taxon>Actinomycetes</taxon>
        <taxon>Kitasatosporales</taxon>
        <taxon>Streptomycetaceae</taxon>
        <taxon>Streptomyces</taxon>
    </lineage>
</organism>
<evidence type="ECO:0000313" key="7">
    <source>
        <dbReference type="EMBL" id="WTT16282.1"/>
    </source>
</evidence>
<name>A0AAU1ZYU9_9ACTN</name>
<dbReference type="InterPro" id="IPR051601">
    <property type="entry name" value="Serine_prot/Carboxylest_S33"/>
</dbReference>
<evidence type="ECO:0000256" key="2">
    <source>
        <dbReference type="ARBA" id="ARBA00022729"/>
    </source>
</evidence>
<evidence type="ECO:0000259" key="5">
    <source>
        <dbReference type="Pfam" id="PF00561"/>
    </source>
</evidence>
<dbReference type="Gene3D" id="3.40.50.1820">
    <property type="entry name" value="alpha/beta hydrolase"/>
    <property type="match status" value="1"/>
</dbReference>
<proteinExistence type="inferred from homology"/>
<dbReference type="SUPFAM" id="SSF53474">
    <property type="entry name" value="alpha/beta-Hydrolases"/>
    <property type="match status" value="1"/>
</dbReference>
<dbReference type="Pfam" id="PF08386">
    <property type="entry name" value="Abhydrolase_4"/>
    <property type="match status" value="1"/>
</dbReference>
<dbReference type="InterPro" id="IPR013595">
    <property type="entry name" value="Pept_S33_TAP-like_C"/>
</dbReference>
<protein>
    <submittedName>
        <fullName evidence="7">Alpha/beta hydrolase</fullName>
    </submittedName>
</protein>
<dbReference type="Pfam" id="PF00561">
    <property type="entry name" value="Abhydrolase_1"/>
    <property type="match status" value="1"/>
</dbReference>
<accession>A0AAU1ZYU9</accession>
<dbReference type="PANTHER" id="PTHR43248:SF29">
    <property type="entry name" value="TRIPEPTIDYL AMINOPEPTIDASE"/>
    <property type="match status" value="1"/>
</dbReference>
<evidence type="ECO:0000256" key="1">
    <source>
        <dbReference type="ARBA" id="ARBA00010088"/>
    </source>
</evidence>
<evidence type="ECO:0000256" key="3">
    <source>
        <dbReference type="ARBA" id="ARBA00022801"/>
    </source>
</evidence>
<evidence type="ECO:0000259" key="6">
    <source>
        <dbReference type="Pfam" id="PF08386"/>
    </source>
</evidence>